<evidence type="ECO:0000313" key="3">
    <source>
        <dbReference type="Proteomes" id="UP001479606"/>
    </source>
</evidence>
<organism evidence="2 3">
    <name type="scientific">Hymenobacter segetis</name>
    <dbReference type="NCBI Taxonomy" id="2025509"/>
    <lineage>
        <taxon>Bacteria</taxon>
        <taxon>Pseudomonadati</taxon>
        <taxon>Bacteroidota</taxon>
        <taxon>Cytophagia</taxon>
        <taxon>Cytophagales</taxon>
        <taxon>Hymenobacteraceae</taxon>
        <taxon>Hymenobacter</taxon>
    </lineage>
</organism>
<evidence type="ECO:0000259" key="1">
    <source>
        <dbReference type="Pfam" id="PF20248"/>
    </source>
</evidence>
<feature type="domain" description="DUF6603" evidence="1">
    <location>
        <begin position="388"/>
        <end position="855"/>
    </location>
</feature>
<sequence>MSYHFLSFGAPREFNLVISSQGGFEVTTEVSLQQVGTGATVFEMDTVAFEFGKHTVGLRGSMTIAGVPAALSLSKNSPTDAGWLIEGATQAGQPVRVGDLIADLSEKFGVKVPAPFKMFELSGIDFRYETDTENFHFSCQGGFNIAGTAVDAVVTIDIVAKKAALGKIDYQYTFGGTIRIGSLQFDLRFDGNPQANTFIATYSRPDGSATSIRLNSLLNTISAEMAREVPDGIEIDLKDVRFVYHQDKSAGSKQFALAIDLGTAIDLANLPMVGQQLPKDLSLGLDDLQILYSSGQFSEDQMVGINKLIPSHIAGFAAAGIAKGLALSGRFNIAGTSQTLMVGSGATTAVAPKPKQKARSSKSKAAAATVSEPAVPAAAETSVKWFNIEKTIGPATFKRVGVDFKNSELWLYLDAGISVGGLSIALDELSVGSSIKRFRPSFNLSGLSIDFRKNGLEIGAAFLRQQMVINGKSTEVYNGAATIKTAGFALSAMGSYCYYDGHPSLFIYAYLEKALGGPSFFFVEGLAAGFGYNRALIMPDISQVANFPLVAQVMGGSSVPADANPAMALQAQLKALSAYVPPSVGDIFLAVGVKFSSFKLINSFALLVVSFGNRMEIDLLGQSNIVVPLQELGKAFTPLAEVKIMLMAKYLPDEGFLAVLAQLSSDSYIFSRDCHLTGGAAFYSWFKGEHEGDFVATVGGYHPAFKVPAHYPSVPRLALNWQVSDKLSVKGDMYFALCAHAFMAGGHLEAVYEDGDFKAWFKAGADFLVTWQPYHYEASIYVSMGASYTIHFFGSHTISVDLGADLAIWGPEFSGRATVHIYVCDITIHFGADDSADLKPITWADFKAKCLPEAGKVLGAAVAGGQHGKDEFQNPIVNPKELELLVNSAIPVKNISINDEEIYNISSSSAVRFGVSPMAKNNDDIKSELAVVISHNPDKPSDYALMDSKSLRNLIITPQQKAVPAAIWGTSFQPDLNAENRTVEVFNGINVSTTEPVVLPEGGVEFPQLAEIVFRDAPINLTCRKTSAPLPFSEYNSTFKALGKQLGIAE</sequence>
<keyword evidence="3" id="KW-1185">Reference proteome</keyword>
<accession>A0ABU9LWJ8</accession>
<protein>
    <submittedName>
        <fullName evidence="2">DUF6603 domain-containing protein</fullName>
    </submittedName>
</protein>
<comment type="caution">
    <text evidence="2">The sequence shown here is derived from an EMBL/GenBank/DDBJ whole genome shotgun (WGS) entry which is preliminary data.</text>
</comment>
<dbReference type="InterPro" id="IPR046538">
    <property type="entry name" value="DUF6603"/>
</dbReference>
<evidence type="ECO:0000313" key="2">
    <source>
        <dbReference type="EMBL" id="MEL5994930.1"/>
    </source>
</evidence>
<reference evidence="2 3" key="1">
    <citation type="journal article" date="2018" name="Arch. Microbiol.">
        <title>Hymenobacter segetis sp. nov., isolated from soil.</title>
        <authorList>
            <person name="Ten L.N."/>
            <person name="Lim S.J."/>
            <person name="Kim B.O."/>
            <person name="Kang I.K."/>
            <person name="Jung H.Y."/>
        </authorList>
    </citation>
    <scope>NUCLEOTIDE SEQUENCE [LARGE SCALE GENOMIC DNA]</scope>
    <source>
        <strain evidence="2 3">S7-3-11</strain>
    </source>
</reference>
<dbReference type="EMBL" id="JBCEVZ010000025">
    <property type="protein sequence ID" value="MEL5994930.1"/>
    <property type="molecule type" value="Genomic_DNA"/>
</dbReference>
<gene>
    <name evidence="2" type="ORF">AAFH49_11980</name>
</gene>
<dbReference type="Proteomes" id="UP001479606">
    <property type="component" value="Unassembled WGS sequence"/>
</dbReference>
<dbReference type="Pfam" id="PF20248">
    <property type="entry name" value="DUF6603"/>
    <property type="match status" value="1"/>
</dbReference>
<proteinExistence type="predicted"/>
<name>A0ABU9LWJ8_9BACT</name>
<dbReference type="RefSeq" id="WP_342298373.1">
    <property type="nucleotide sequence ID" value="NZ_JBCEVZ010000025.1"/>
</dbReference>